<evidence type="ECO:0000313" key="2">
    <source>
        <dbReference type="Proteomes" id="UP000663874"/>
    </source>
</evidence>
<feature type="non-terminal residue" evidence="1">
    <location>
        <position position="1"/>
    </location>
</feature>
<dbReference type="Proteomes" id="UP000663874">
    <property type="component" value="Unassembled WGS sequence"/>
</dbReference>
<proteinExistence type="predicted"/>
<dbReference type="InterPro" id="IPR022185">
    <property type="entry name" value="DUF3712"/>
</dbReference>
<accession>A0A820JHE7</accession>
<evidence type="ECO:0000313" key="1">
    <source>
        <dbReference type="EMBL" id="CAF4325604.1"/>
    </source>
</evidence>
<dbReference type="EMBL" id="CAJOBE010040857">
    <property type="protein sequence ID" value="CAF4325604.1"/>
    <property type="molecule type" value="Genomic_DNA"/>
</dbReference>
<name>A0A820JHE7_9BILA</name>
<dbReference type="Pfam" id="PF12505">
    <property type="entry name" value="DUF3712"/>
    <property type="match status" value="1"/>
</dbReference>
<comment type="caution">
    <text evidence="1">The sequence shown here is derived from an EMBL/GenBank/DDBJ whole genome shotgun (WGS) entry which is preliminary data.</text>
</comment>
<organism evidence="1 2">
    <name type="scientific">Rotaria sordida</name>
    <dbReference type="NCBI Taxonomy" id="392033"/>
    <lineage>
        <taxon>Eukaryota</taxon>
        <taxon>Metazoa</taxon>
        <taxon>Spiralia</taxon>
        <taxon>Gnathifera</taxon>
        <taxon>Rotifera</taxon>
        <taxon>Eurotatoria</taxon>
        <taxon>Bdelloidea</taxon>
        <taxon>Philodinida</taxon>
        <taxon>Philodinidae</taxon>
        <taxon>Rotaria</taxon>
    </lineage>
</organism>
<dbReference type="AlphaFoldDB" id="A0A820JHE7"/>
<gene>
    <name evidence="1" type="ORF">FNK824_LOCUS41495</name>
</gene>
<sequence>KLIDETTSTYETEFNDEYLILSNTGKTYEEFAQNFIKANDINRINFRIVGIASINGSFALGQLNVDGIVVNNDISLIGLAGLNNVRVHSISVNGEVDNALQLSINVTIGNPGVTDIKLENFTLTMADSDSNTVLGRVPIDVLSLQPGNNDMTLNG</sequence>
<reference evidence="1" key="1">
    <citation type="submission" date="2021-02" db="EMBL/GenBank/DDBJ databases">
        <authorList>
            <person name="Nowell W R."/>
        </authorList>
    </citation>
    <scope>NUCLEOTIDE SEQUENCE</scope>
</reference>
<feature type="non-terminal residue" evidence="1">
    <location>
        <position position="155"/>
    </location>
</feature>
<protein>
    <submittedName>
        <fullName evidence="1">Uncharacterized protein</fullName>
    </submittedName>
</protein>